<feature type="region of interest" description="Disordered" evidence="7">
    <location>
        <begin position="1253"/>
        <end position="1327"/>
    </location>
</feature>
<gene>
    <name evidence="10" type="primary">LOC106743732</name>
</gene>
<feature type="compositionally biased region" description="Basic and acidic residues" evidence="7">
    <location>
        <begin position="580"/>
        <end position="628"/>
    </location>
</feature>
<name>A0A6P3X534_DINQU</name>
<dbReference type="PROSITE" id="PS52027">
    <property type="entry name" value="ZF_C2HC_C3H"/>
    <property type="match status" value="2"/>
</dbReference>
<feature type="compositionally biased region" description="Basic and acidic residues" evidence="7">
    <location>
        <begin position="801"/>
        <end position="816"/>
    </location>
</feature>
<evidence type="ECO:0000256" key="3">
    <source>
        <dbReference type="ARBA" id="ARBA00022771"/>
    </source>
</evidence>
<feature type="compositionally biased region" description="Basic and acidic residues" evidence="7">
    <location>
        <begin position="480"/>
        <end position="549"/>
    </location>
</feature>
<evidence type="ECO:0000313" key="10">
    <source>
        <dbReference type="RefSeq" id="XP_014473357.1"/>
    </source>
</evidence>
<keyword evidence="4" id="KW-0862">Zinc</keyword>
<feature type="region of interest" description="Disordered" evidence="7">
    <location>
        <begin position="384"/>
        <end position="413"/>
    </location>
</feature>
<feature type="compositionally biased region" description="Basic and acidic residues" evidence="7">
    <location>
        <begin position="1253"/>
        <end position="1265"/>
    </location>
</feature>
<keyword evidence="9" id="KW-1185">Reference proteome</keyword>
<reference evidence="10" key="1">
    <citation type="submission" date="2025-08" db="UniProtKB">
        <authorList>
            <consortium name="RefSeq"/>
        </authorList>
    </citation>
    <scope>IDENTIFICATION</scope>
</reference>
<dbReference type="GeneID" id="106743732"/>
<keyword evidence="3 6" id="KW-0863">Zinc-finger</keyword>
<feature type="compositionally biased region" description="Acidic residues" evidence="7">
    <location>
        <begin position="1645"/>
        <end position="1654"/>
    </location>
</feature>
<evidence type="ECO:0000256" key="7">
    <source>
        <dbReference type="SAM" id="MobiDB-lite"/>
    </source>
</evidence>
<dbReference type="PANTHER" id="PTHR14649:SF1">
    <property type="entry name" value="ZINC FINGER C2HC DOMAIN-CONTAINING PROTEIN 1C"/>
    <property type="match status" value="1"/>
</dbReference>
<feature type="region of interest" description="Disordered" evidence="7">
    <location>
        <begin position="1405"/>
        <end position="1426"/>
    </location>
</feature>
<feature type="compositionally biased region" description="Basic and acidic residues" evidence="7">
    <location>
        <begin position="930"/>
        <end position="943"/>
    </location>
</feature>
<feature type="compositionally biased region" description="Low complexity" evidence="7">
    <location>
        <begin position="270"/>
        <end position="282"/>
    </location>
</feature>
<evidence type="ECO:0000313" key="9">
    <source>
        <dbReference type="Proteomes" id="UP000515204"/>
    </source>
</evidence>
<evidence type="ECO:0000256" key="1">
    <source>
        <dbReference type="ARBA" id="ARBA00010843"/>
    </source>
</evidence>
<feature type="compositionally biased region" description="Basic and acidic residues" evidence="7">
    <location>
        <begin position="1662"/>
        <end position="1686"/>
    </location>
</feature>
<dbReference type="Pfam" id="PF13913">
    <property type="entry name" value="zf-C2HC_2"/>
    <property type="match status" value="2"/>
</dbReference>
<protein>
    <submittedName>
        <fullName evidence="10">Serine-rich adhesin for platelets-like</fullName>
    </submittedName>
</protein>
<feature type="compositionally biased region" description="Basic and acidic residues" evidence="7">
    <location>
        <begin position="1093"/>
        <end position="1110"/>
    </location>
</feature>
<feature type="compositionally biased region" description="Polar residues" evidence="7">
    <location>
        <begin position="1118"/>
        <end position="1128"/>
    </location>
</feature>
<feature type="compositionally biased region" description="Polar residues" evidence="7">
    <location>
        <begin position="982"/>
        <end position="997"/>
    </location>
</feature>
<comment type="similarity">
    <text evidence="1">Belongs to the ZC2HC1 family.</text>
</comment>
<sequence length="1919" mass="214199">MAAPQASSRLEMLQARFQQKQLQEKEQKLLQLYDQQQQRAYQVVQRGSAGSNGSNHGSTIRTTTTTHSTSTSQGGKVRQMFDERRQTTVKGIDRSYPLEPLENKLRKQTTSTNGLAAQRNGNLTTVNRQSVNVKRVARADVNSNVNGGKPVVSYREEVTRESFGPSVHRHDDEDEFGSENRVATFANGHHRHDLDNEDEALDQETMERNRMMAKLHLMGFDESLKHRVRNDLDSEEFPEYLMVDVPDKLPKRNVTKKLTQAEARLERFKNANAKRSNNNALKQPSTTGAAFKRRTEQMLPARSNSRGSEAADGASSGSARSGSSRAARERGNPDVETYRRSDNPRSSPEKIGTATWRSYPPDNYFKSLTSDGKIIARRGASPRFLSGEFGRSVDTGSPSADRQTRASRSTSPEFLCGEADQRARGSTMSSRIREMLTQRNRRFEGIATSVDREGIDARSASADRQTRETRRSRSTSPEFFCREDERSATTMMIDRRGSTSSRDREIFTQRSSRRSEETSTSIDRKYAEITRDKRSPSPQFFRRDSERSDATVSISKNVDLRSTDRETRETRASRSTSPEFFRREDERSATTLMIDRRESTSSRDREVLSRQSRRSEETSTSIDRKYAEIARSSSPQFSRRDSERSDATVSISRKNVDLRSVSADRETRETRASRRSTSPEFSRREGEKSATTMTADQRARGHTMSSHIRELLTKRNRRTGGTTRSVDRKYADTTRDKRSLSPPFFLRQSGKSSAPVSIDRKGIHFRSASADRQTRGTRTGRSTGPEFFRKEGEGSATTVMSDRRRSTFSRDREVSTRRSGRFEGTSRSTDRKYAETTREKRSSSSPFSLKGSGRFGASVNVSRRSIDARSASADRETRETSRSTAPEFFCREGERSATTMMIDGRESTSSRDREVSARRSGRSEGVTTSIDRKYSEITRDKRSSSPQFLSKESEKSTTLIEPKSAVTTDSAKSILKRRKYTLDTSYKQTVRPSTHSGNKGARSARVRQPPSPPMSKNVAKKNLKRGEASSVTVRSGSRKSSKISDTLASSASSIVSLKYGLEFDNILQSAGLVRKFMKSQNGGQREAHRRSSSKRDFKTTGARAVKDVQARNRYGVSRLSQKSRSPSTDSRERTTPEYSRKSVTPTESDMEIQEITMTDHRMERCKPRKSPSPEQPASRLDSPNVALRKRTPPRKDYGRRHGAKPNTPPRYSPLGKVTRHGAGTTRTSFSRRVVDQKADRNLASKYGTYTIKGRERKAASVEARRGSPSLSENKARSKAEGSRDTARTAPKAMLTQRGDDSGSPSLQESASRRLDSAGSPERLTRASPEISLRLMDVQTRAALAVTEELKALTRSTVDSSRKVASDVTLRSTLRTSTGEGTRAGRVARKGDSRVIPSKEIRSSRRITKTYRSSVGSKPSSTQRRSPICKRQLFESTSEKKVHGVQTNWRFTETRNKENYSSANVRSRGDGATSDVKSLEDLSVARRSEEPEELPTISVKKLRSIEDIRKSIGHHERPRTLTPAKRSRSAIANWRPSTLREAGDARRSSSASGSVRCVSLKKEPARLTKIQSCVSRIAKSPSPDARKQHETNARATRGSTPSSPSKSPDIQVAPRRGPTEPKSRDARRPVVAKAAESIGSKTTTETADDAIDEVDNAVQQDGSPRESSAKKSDAFVIDLDDRSKESDTTPPKKATSMRRSSNDKYQATSSASGRPTSSVSSNVSSAGTTQSPASGTKRRMSTRTRMSVSRSGSRARELASAKSTGSNPADGRIACNICQRNFAPERLAEHQNACARMASRKKRKPYDAMKARLTGTELEPFLKKSVVPAAKKPEVKSNWRRKHEEFIQTIRSAKMVQSHLAAGGNLKDLPPPPPSDTSDYIQCPHCSRRFNQAAAERHIPKCANMRHNKPAHARAAKTRR</sequence>
<feature type="compositionally biased region" description="Low complexity" evidence="7">
    <location>
        <begin position="1547"/>
        <end position="1556"/>
    </location>
</feature>
<feature type="compositionally biased region" description="Basic and acidic residues" evidence="7">
    <location>
        <begin position="558"/>
        <end position="572"/>
    </location>
</feature>
<dbReference type="RefSeq" id="XP_014473357.1">
    <property type="nucleotide sequence ID" value="XM_014617871.1"/>
</dbReference>
<feature type="compositionally biased region" description="Polar residues" evidence="7">
    <location>
        <begin position="1592"/>
        <end position="1607"/>
    </location>
</feature>
<feature type="compositionally biased region" description="Basic and acidic residues" evidence="7">
    <location>
        <begin position="903"/>
        <end position="917"/>
    </location>
</feature>
<feature type="compositionally biased region" description="Basic residues" evidence="7">
    <location>
        <begin position="1187"/>
        <end position="1203"/>
    </location>
</feature>
<feature type="region of interest" description="Disordered" evidence="7">
    <location>
        <begin position="1571"/>
        <end position="1770"/>
    </location>
</feature>
<dbReference type="PANTHER" id="PTHR14649">
    <property type="entry name" value="ZINC FINGER C2HC DOMAIN-CONTAINING PROTEIN 1C"/>
    <property type="match status" value="1"/>
</dbReference>
<evidence type="ECO:0000256" key="6">
    <source>
        <dbReference type="PROSITE-ProRule" id="PRU01371"/>
    </source>
</evidence>
<dbReference type="Gene3D" id="3.30.160.60">
    <property type="entry name" value="Classic Zinc Finger"/>
    <property type="match status" value="1"/>
</dbReference>
<proteinExistence type="inferred from homology"/>
<feature type="compositionally biased region" description="Basic and acidic residues" evidence="7">
    <location>
        <begin position="828"/>
        <end position="842"/>
    </location>
</feature>
<feature type="compositionally biased region" description="Basic and acidic residues" evidence="7">
    <location>
        <begin position="864"/>
        <end position="881"/>
    </location>
</feature>
<feature type="compositionally biased region" description="Low complexity" evidence="7">
    <location>
        <begin position="305"/>
        <end position="325"/>
    </location>
</feature>
<feature type="region of interest" description="Disordered" evidence="7">
    <location>
        <begin position="1509"/>
        <end position="1556"/>
    </location>
</feature>
<dbReference type="InterPro" id="IPR049899">
    <property type="entry name" value="Znf_C2HC_C3H"/>
</dbReference>
<evidence type="ECO:0000259" key="8">
    <source>
        <dbReference type="PROSITE" id="PS52027"/>
    </source>
</evidence>
<feature type="compositionally biased region" description="Basic and acidic residues" evidence="7">
    <location>
        <begin position="1129"/>
        <end position="1140"/>
    </location>
</feature>
<dbReference type="OrthoDB" id="10255185at2759"/>
<organism evidence="9 10">
    <name type="scientific">Dinoponera quadriceps</name>
    <name type="common">South American ant</name>
    <dbReference type="NCBI Taxonomy" id="609295"/>
    <lineage>
        <taxon>Eukaryota</taxon>
        <taxon>Metazoa</taxon>
        <taxon>Ecdysozoa</taxon>
        <taxon>Arthropoda</taxon>
        <taxon>Hexapoda</taxon>
        <taxon>Insecta</taxon>
        <taxon>Pterygota</taxon>
        <taxon>Neoptera</taxon>
        <taxon>Endopterygota</taxon>
        <taxon>Hymenoptera</taxon>
        <taxon>Apocrita</taxon>
        <taxon>Aculeata</taxon>
        <taxon>Formicoidea</taxon>
        <taxon>Formicidae</taxon>
        <taxon>Ponerinae</taxon>
        <taxon>Ponerini</taxon>
        <taxon>Dinoponera</taxon>
    </lineage>
</organism>
<feature type="compositionally biased region" description="Basic and acidic residues" evidence="7">
    <location>
        <begin position="1616"/>
        <end position="1627"/>
    </location>
</feature>
<feature type="region of interest" description="Disordered" evidence="7">
    <location>
        <begin position="1373"/>
        <end position="1392"/>
    </location>
</feature>
<accession>A0A6P3X534</accession>
<feature type="compositionally biased region" description="Polar residues" evidence="7">
    <location>
        <begin position="1696"/>
        <end position="1715"/>
    </location>
</feature>
<feature type="region of interest" description="Disordered" evidence="7">
    <location>
        <begin position="1078"/>
        <end position="1236"/>
    </location>
</feature>
<evidence type="ECO:0000256" key="2">
    <source>
        <dbReference type="ARBA" id="ARBA00022723"/>
    </source>
</evidence>
<feature type="compositionally biased region" description="Basic and acidic residues" evidence="7">
    <location>
        <begin position="654"/>
        <end position="672"/>
    </location>
</feature>
<feature type="compositionally biased region" description="Low complexity" evidence="7">
    <location>
        <begin position="843"/>
        <end position="852"/>
    </location>
</feature>
<feature type="compositionally biased region" description="Basic and acidic residues" evidence="7">
    <location>
        <begin position="1273"/>
        <end position="1286"/>
    </location>
</feature>
<feature type="compositionally biased region" description="Low complexity" evidence="7">
    <location>
        <begin position="43"/>
        <end position="72"/>
    </location>
</feature>
<feature type="domain" description="C2HC/C3H-type" evidence="8">
    <location>
        <begin position="1770"/>
        <end position="1799"/>
    </location>
</feature>
<feature type="compositionally biased region" description="Basic and acidic residues" evidence="7">
    <location>
        <begin position="1509"/>
        <end position="1518"/>
    </location>
</feature>
<feature type="compositionally biased region" description="Basic and acidic residues" evidence="7">
    <location>
        <begin position="725"/>
        <end position="739"/>
    </location>
</feature>
<dbReference type="KEGG" id="dqu:106743732"/>
<feature type="region of interest" description="Disordered" evidence="7">
    <location>
        <begin position="43"/>
        <end position="82"/>
    </location>
</feature>
<feature type="compositionally biased region" description="Polar residues" evidence="7">
    <location>
        <begin position="394"/>
        <end position="412"/>
    </location>
</feature>
<feature type="compositionally biased region" description="Low complexity" evidence="7">
    <location>
        <begin position="1742"/>
        <end position="1751"/>
    </location>
</feature>
<dbReference type="Proteomes" id="UP000515204">
    <property type="component" value="Unplaced"/>
</dbReference>
<evidence type="ECO:0000256" key="5">
    <source>
        <dbReference type="ARBA" id="ARBA00023054"/>
    </source>
</evidence>
<keyword evidence="5" id="KW-0175">Coiled coil</keyword>
<feature type="region of interest" description="Disordered" evidence="7">
    <location>
        <begin position="267"/>
        <end position="363"/>
    </location>
</feature>
<dbReference type="InterPro" id="IPR026104">
    <property type="entry name" value="ZNF_C2HC_dom_1C"/>
</dbReference>
<feature type="compositionally biased region" description="Basic and acidic residues" evidence="7">
    <location>
        <begin position="326"/>
        <end position="343"/>
    </location>
</feature>
<evidence type="ECO:0000256" key="4">
    <source>
        <dbReference type="ARBA" id="ARBA00022833"/>
    </source>
</evidence>
<feature type="domain" description="C2HC/C3H-type" evidence="8">
    <location>
        <begin position="1878"/>
        <end position="1907"/>
    </location>
</feature>
<feature type="compositionally biased region" description="Polar residues" evidence="7">
    <location>
        <begin position="1409"/>
        <end position="1424"/>
    </location>
</feature>
<keyword evidence="2" id="KW-0479">Metal-binding</keyword>
<feature type="region of interest" description="Disordered" evidence="7">
    <location>
        <begin position="454"/>
        <end position="1047"/>
    </location>
</feature>
<dbReference type="GO" id="GO:0008270">
    <property type="term" value="F:zinc ion binding"/>
    <property type="evidence" value="ECO:0007669"/>
    <property type="project" value="UniProtKB-KW"/>
</dbReference>